<dbReference type="EC" id="2.4.-.-" evidence="5"/>
<evidence type="ECO:0000259" key="4">
    <source>
        <dbReference type="Pfam" id="PF00535"/>
    </source>
</evidence>
<name>A0ABD5XKY9_9EURY</name>
<sequence length="338" mass="38743">MLYQMIVASTDPSTDPLVSYVLATYNRPDDLKEAIESILNQTYDPIEVIVVSNSTDDTSTMFEDGGRFDEPTVHYHEFPGRMGVPQARNIGYDLASGDILVTIDDDAVLTSNDATETVVRLFDSNPEIGVLAFQCRDYRTDEVNPHETPDPPRFDMTPTVPYRATNFVGVGNAIRSAVIDRVGDFPEDFVYGFEEMDLSFRVHESGYDILFTPEVAVWHKKSPEARRTDLETQERLVGNRIKLALRNLPMRYVVVSAILWSVYGLLLTRQPSSLLNIYRRLYDERETTLEARHVVSPRTIRRIKSRKTMLFFWWYGPHPGRLFGKDGTPQRVFWETSN</sequence>
<reference evidence="5 6" key="1">
    <citation type="journal article" date="2019" name="Int. J. Syst. Evol. Microbiol.">
        <title>The Global Catalogue of Microorganisms (GCM) 10K type strain sequencing project: providing services to taxonomists for standard genome sequencing and annotation.</title>
        <authorList>
            <consortium name="The Broad Institute Genomics Platform"/>
            <consortium name="The Broad Institute Genome Sequencing Center for Infectious Disease"/>
            <person name="Wu L."/>
            <person name="Ma J."/>
        </authorList>
    </citation>
    <scope>NUCLEOTIDE SEQUENCE [LARGE SCALE GENOMIC DNA]</scope>
    <source>
        <strain evidence="5 6">DSM 26526</strain>
    </source>
</reference>
<dbReference type="RefSeq" id="WP_390245320.1">
    <property type="nucleotide sequence ID" value="NZ_JBHTAB010000006.1"/>
</dbReference>
<evidence type="ECO:0000313" key="5">
    <source>
        <dbReference type="EMBL" id="MFC7130251.1"/>
    </source>
</evidence>
<proteinExistence type="inferred from homology"/>
<accession>A0ABD5XKY9</accession>
<keyword evidence="3 5" id="KW-0808">Transferase</keyword>
<protein>
    <submittedName>
        <fullName evidence="5">Glycosyltransferase family 2 protein</fullName>
        <ecNumber evidence="5">2.4.-.-</ecNumber>
    </submittedName>
</protein>
<dbReference type="Gene3D" id="3.90.550.10">
    <property type="entry name" value="Spore Coat Polysaccharide Biosynthesis Protein SpsA, Chain A"/>
    <property type="match status" value="1"/>
</dbReference>
<dbReference type="Pfam" id="PF00535">
    <property type="entry name" value="Glycos_transf_2"/>
    <property type="match status" value="1"/>
</dbReference>
<comment type="caution">
    <text evidence="5">The sequence shown here is derived from an EMBL/GenBank/DDBJ whole genome shotgun (WGS) entry which is preliminary data.</text>
</comment>
<dbReference type="InterPro" id="IPR001173">
    <property type="entry name" value="Glyco_trans_2-like"/>
</dbReference>
<evidence type="ECO:0000256" key="2">
    <source>
        <dbReference type="ARBA" id="ARBA00022676"/>
    </source>
</evidence>
<dbReference type="SUPFAM" id="SSF53448">
    <property type="entry name" value="Nucleotide-diphospho-sugar transferases"/>
    <property type="match status" value="1"/>
</dbReference>
<gene>
    <name evidence="5" type="ORF">ACFQI8_12740</name>
</gene>
<organism evidence="5 6">
    <name type="scientific">Haloferax chudinovii</name>
    <dbReference type="NCBI Taxonomy" id="1109010"/>
    <lineage>
        <taxon>Archaea</taxon>
        <taxon>Methanobacteriati</taxon>
        <taxon>Methanobacteriota</taxon>
        <taxon>Stenosarchaea group</taxon>
        <taxon>Halobacteria</taxon>
        <taxon>Halobacteriales</taxon>
        <taxon>Haloferacaceae</taxon>
        <taxon>Haloferax</taxon>
    </lineage>
</organism>
<dbReference type="AlphaFoldDB" id="A0ABD5XKY9"/>
<keyword evidence="6" id="KW-1185">Reference proteome</keyword>
<dbReference type="PANTHER" id="PTHR43179:SF12">
    <property type="entry name" value="GALACTOFURANOSYLTRANSFERASE GLFT2"/>
    <property type="match status" value="1"/>
</dbReference>
<dbReference type="Proteomes" id="UP001596460">
    <property type="component" value="Unassembled WGS sequence"/>
</dbReference>
<comment type="similarity">
    <text evidence="1">Belongs to the glycosyltransferase 2 family.</text>
</comment>
<dbReference type="EMBL" id="JBHTAB010000006">
    <property type="protein sequence ID" value="MFC7130251.1"/>
    <property type="molecule type" value="Genomic_DNA"/>
</dbReference>
<feature type="domain" description="Glycosyltransferase 2-like" evidence="4">
    <location>
        <begin position="20"/>
        <end position="181"/>
    </location>
</feature>
<keyword evidence="2 5" id="KW-0328">Glycosyltransferase</keyword>
<dbReference type="InterPro" id="IPR029044">
    <property type="entry name" value="Nucleotide-diphossugar_trans"/>
</dbReference>
<evidence type="ECO:0000256" key="1">
    <source>
        <dbReference type="ARBA" id="ARBA00006739"/>
    </source>
</evidence>
<dbReference type="PANTHER" id="PTHR43179">
    <property type="entry name" value="RHAMNOSYLTRANSFERASE WBBL"/>
    <property type="match status" value="1"/>
</dbReference>
<evidence type="ECO:0000256" key="3">
    <source>
        <dbReference type="ARBA" id="ARBA00022679"/>
    </source>
</evidence>
<dbReference type="GO" id="GO:0016757">
    <property type="term" value="F:glycosyltransferase activity"/>
    <property type="evidence" value="ECO:0007669"/>
    <property type="project" value="UniProtKB-KW"/>
</dbReference>
<evidence type="ECO:0000313" key="6">
    <source>
        <dbReference type="Proteomes" id="UP001596460"/>
    </source>
</evidence>